<organism evidence="5 6">
    <name type="scientific">Galdieria partita</name>
    <dbReference type="NCBI Taxonomy" id="83374"/>
    <lineage>
        <taxon>Eukaryota</taxon>
        <taxon>Rhodophyta</taxon>
        <taxon>Bangiophyceae</taxon>
        <taxon>Galdieriales</taxon>
        <taxon>Galdieriaceae</taxon>
        <taxon>Galdieria</taxon>
    </lineage>
</organism>
<feature type="site" description="Lowers pKa of active site Cys" evidence="3">
    <location>
        <position position="296"/>
    </location>
</feature>
<dbReference type="GO" id="GO:0005737">
    <property type="term" value="C:cytoplasm"/>
    <property type="evidence" value="ECO:0007669"/>
    <property type="project" value="TreeGrafter"/>
</dbReference>
<feature type="active site" description="Proton donor/acceptor" evidence="1">
    <location>
        <position position="238"/>
    </location>
</feature>
<dbReference type="InterPro" id="IPR004045">
    <property type="entry name" value="Glutathione_S-Trfase_N"/>
</dbReference>
<dbReference type="OrthoDB" id="2309723at2759"/>
<comment type="caution">
    <text evidence="5">The sequence shown here is derived from an EMBL/GenBank/DDBJ whole genome shotgun (WGS) entry which is preliminary data.</text>
</comment>
<name>A0A9C7Q2D3_9RHOD</name>
<feature type="binding site" evidence="2">
    <location>
        <begin position="188"/>
        <end position="189"/>
    </location>
    <ligand>
        <name>glutathione</name>
        <dbReference type="ChEBI" id="CHEBI:57925"/>
    </ligand>
</feature>
<feature type="active site" description="Nucleophile" evidence="1">
    <location>
        <position position="115"/>
    </location>
</feature>
<dbReference type="Pfam" id="PF13410">
    <property type="entry name" value="GST_C_2"/>
    <property type="match status" value="1"/>
</dbReference>
<feature type="site" description="Lowers pKa of active site Cys" evidence="3">
    <location>
        <position position="340"/>
    </location>
</feature>
<dbReference type="InterPro" id="IPR036249">
    <property type="entry name" value="Thioredoxin-like_sf"/>
</dbReference>
<gene>
    <name evidence="5" type="ORF">GpartN1_g6865.t1</name>
</gene>
<dbReference type="Proteomes" id="UP001061958">
    <property type="component" value="Unassembled WGS sequence"/>
</dbReference>
<reference evidence="5" key="1">
    <citation type="journal article" date="2022" name="Proc. Natl. Acad. Sci. U.S.A.">
        <title>Life cycle and functional genomics of the unicellular red alga Galdieria for elucidating algal and plant evolution and industrial use.</title>
        <authorList>
            <person name="Hirooka S."/>
            <person name="Itabashi T."/>
            <person name="Ichinose T.M."/>
            <person name="Onuma R."/>
            <person name="Fujiwara T."/>
            <person name="Yamashita S."/>
            <person name="Jong L.W."/>
            <person name="Tomita R."/>
            <person name="Iwane A.H."/>
            <person name="Miyagishima S.Y."/>
        </authorList>
    </citation>
    <scope>NUCLEOTIDE SEQUENCE</scope>
    <source>
        <strain evidence="5">NBRC 102759</strain>
    </source>
</reference>
<evidence type="ECO:0000256" key="2">
    <source>
        <dbReference type="PIRSR" id="PIRSR015753-2"/>
    </source>
</evidence>
<evidence type="ECO:0000259" key="4">
    <source>
        <dbReference type="PROSITE" id="PS50405"/>
    </source>
</evidence>
<dbReference type="PANTHER" id="PTHR32419">
    <property type="entry name" value="GLUTATHIONYL-HYDROQUINONE REDUCTASE"/>
    <property type="match status" value="1"/>
</dbReference>
<dbReference type="InterPro" id="IPR036282">
    <property type="entry name" value="Glutathione-S-Trfase_C_sf"/>
</dbReference>
<reference evidence="5" key="2">
    <citation type="submission" date="2022-01" db="EMBL/GenBank/DDBJ databases">
        <authorList>
            <person name="Hirooka S."/>
            <person name="Miyagishima S.Y."/>
        </authorList>
    </citation>
    <scope>NUCLEOTIDE SEQUENCE</scope>
    <source>
        <strain evidence="5">NBRC 102759</strain>
    </source>
</reference>
<dbReference type="CDD" id="cd03190">
    <property type="entry name" value="GST_C_Omega_like"/>
    <property type="match status" value="1"/>
</dbReference>
<dbReference type="InterPro" id="IPR047047">
    <property type="entry name" value="GST_Omega-like_C"/>
</dbReference>
<dbReference type="Pfam" id="PF13409">
    <property type="entry name" value="GST_N_2"/>
    <property type="match status" value="1"/>
</dbReference>
<evidence type="ECO:0000313" key="5">
    <source>
        <dbReference type="EMBL" id="GJQ15074.1"/>
    </source>
</evidence>
<dbReference type="Gene3D" id="3.40.30.10">
    <property type="entry name" value="Glutaredoxin"/>
    <property type="match status" value="1"/>
</dbReference>
<evidence type="ECO:0000256" key="3">
    <source>
        <dbReference type="PIRSR" id="PIRSR015753-3"/>
    </source>
</evidence>
<evidence type="ECO:0000256" key="1">
    <source>
        <dbReference type="PIRSR" id="PIRSR015753-1"/>
    </source>
</evidence>
<protein>
    <recommendedName>
        <fullName evidence="4">GST C-terminal domain-containing protein</fullName>
    </recommendedName>
</protein>
<dbReference type="SUPFAM" id="SSF47616">
    <property type="entry name" value="GST C-terminal domain-like"/>
    <property type="match status" value="1"/>
</dbReference>
<proteinExistence type="predicted"/>
<sequence length="363" mass="42690">MDDMTAFVSFVFKTKENVSLHHCSKSKHHYSLVMKANYKLPQVLQIPWLSRVGIATSYTLWKWLWNVMVSQLAPKDQTGEYQRPVSLFRNKIENSPQALFPLEKNRYTLYVGFPCPWCHRVLLTLALCNLKDYFHIEYCEANISDGSWKLKDGQSIRRIYQYYERHYRGRCTLPLLVDSIHYRIVNNESSDMVQFLMELSATNRYSVPIVPLQNYILLEEKSKALVQRIHENVNNGVYKAGFAQNQKSYESAVMLLFETLDEIEKRLEQHSFIEGDVMTIADIYLFPTIYRFKAIYGPLFKCLWKDIVLDYPFLFQWLQRIYAIPGVAETGDLEQTKQSYYKSLFPLNPSQIVPKGLNYPFTQ</sequence>
<dbReference type="InterPro" id="IPR010987">
    <property type="entry name" value="Glutathione-S-Trfase_C-like"/>
</dbReference>
<dbReference type="AlphaFoldDB" id="A0A9C7Q2D3"/>
<accession>A0A9C7Q2D3</accession>
<dbReference type="EMBL" id="BQMJ01000064">
    <property type="protein sequence ID" value="GJQ15074.1"/>
    <property type="molecule type" value="Genomic_DNA"/>
</dbReference>
<dbReference type="SUPFAM" id="SSF52833">
    <property type="entry name" value="Thioredoxin-like"/>
    <property type="match status" value="1"/>
</dbReference>
<dbReference type="PROSITE" id="PS50405">
    <property type="entry name" value="GST_CTER"/>
    <property type="match status" value="1"/>
</dbReference>
<dbReference type="PANTHER" id="PTHR32419:SF6">
    <property type="entry name" value="GLUTATHIONE S-TRANSFERASE OMEGA-LIKE 1-RELATED"/>
    <property type="match status" value="1"/>
</dbReference>
<dbReference type="InterPro" id="IPR016639">
    <property type="entry name" value="GST_Omega/GSH"/>
</dbReference>
<dbReference type="Gene3D" id="1.20.1050.10">
    <property type="match status" value="1"/>
</dbReference>
<feature type="domain" description="GST C-terminal" evidence="4">
    <location>
        <begin position="186"/>
        <end position="343"/>
    </location>
</feature>
<dbReference type="GO" id="GO:0004364">
    <property type="term" value="F:glutathione transferase activity"/>
    <property type="evidence" value="ECO:0007669"/>
    <property type="project" value="InterPro"/>
</dbReference>
<keyword evidence="6" id="KW-1185">Reference proteome</keyword>
<feature type="binding site" evidence="2">
    <location>
        <position position="148"/>
    </location>
    <ligand>
        <name>glutathione</name>
        <dbReference type="ChEBI" id="CHEBI:57925"/>
    </ligand>
</feature>
<evidence type="ECO:0000313" key="6">
    <source>
        <dbReference type="Proteomes" id="UP001061958"/>
    </source>
</evidence>